<keyword evidence="6" id="KW-1185">Reference proteome</keyword>
<accession>A0A9X2WJD0</accession>
<dbReference type="PANTHER" id="PTHR30620">
    <property type="entry name" value="PERIPLASMIC BETA-GLUCOSIDASE-RELATED"/>
    <property type="match status" value="1"/>
</dbReference>
<dbReference type="SUPFAM" id="SSF51445">
    <property type="entry name" value="(Trans)glycosidases"/>
    <property type="match status" value="1"/>
</dbReference>
<dbReference type="InterPro" id="IPR036962">
    <property type="entry name" value="Glyco_hydro_3_N_sf"/>
</dbReference>
<dbReference type="PRINTS" id="PR00133">
    <property type="entry name" value="GLHYDRLASE3"/>
</dbReference>
<dbReference type="Proteomes" id="UP001155546">
    <property type="component" value="Unassembled WGS sequence"/>
</dbReference>
<protein>
    <submittedName>
        <fullName evidence="5">Exo 1,3/1,4-beta-D-glucan glucohydrolase</fullName>
    </submittedName>
</protein>
<evidence type="ECO:0000313" key="5">
    <source>
        <dbReference type="EMBL" id="MCT7940328.1"/>
    </source>
</evidence>
<dbReference type="GO" id="GO:0008422">
    <property type="term" value="F:beta-glucosidase activity"/>
    <property type="evidence" value="ECO:0007669"/>
    <property type="project" value="TreeGrafter"/>
</dbReference>
<dbReference type="EMBL" id="JAMTCD010000001">
    <property type="protein sequence ID" value="MCT7940328.1"/>
    <property type="molecule type" value="Genomic_DNA"/>
</dbReference>
<evidence type="ECO:0000259" key="4">
    <source>
        <dbReference type="Pfam" id="PF18559"/>
    </source>
</evidence>
<dbReference type="Pfam" id="PF18559">
    <property type="entry name" value="Exop_C"/>
    <property type="match status" value="1"/>
</dbReference>
<dbReference type="RefSeq" id="WP_261296782.1">
    <property type="nucleotide sequence ID" value="NZ_JAMTCD010000001.1"/>
</dbReference>
<dbReference type="PANTHER" id="PTHR30620:SF77">
    <property type="entry name" value="LYSOSOMAL BETA GLUCOSIDASE-LIKE"/>
    <property type="match status" value="1"/>
</dbReference>
<evidence type="ECO:0000256" key="1">
    <source>
        <dbReference type="ARBA" id="ARBA00022801"/>
    </source>
</evidence>
<dbReference type="AlphaFoldDB" id="A0A9X2WJD0"/>
<reference evidence="5" key="1">
    <citation type="journal article" date="2023" name="Int. J. Syst. Evol. Microbiol.">
        <title>&lt;i&gt;Shewanella septentrionalis&lt;/i&gt; sp. nov. and &lt;i&gt;Shewanella holmiensis&lt;/i&gt; sp. nov., isolated from Baltic Sea water and sediments.</title>
        <authorList>
            <person name="Martin-Rodriguez A.J."/>
            <person name="Thorell K."/>
            <person name="Joffre E."/>
            <person name="Jensie-Markopoulos S."/>
            <person name="Moore E.R.B."/>
            <person name="Sjoling A."/>
        </authorList>
    </citation>
    <scope>NUCLEOTIDE SEQUENCE</scope>
    <source>
        <strain evidence="5">SP1S2-7</strain>
    </source>
</reference>
<dbReference type="InterPro" id="IPR036881">
    <property type="entry name" value="Glyco_hydro_3_C_sf"/>
</dbReference>
<name>A0A9X2WJD0_9GAMM</name>
<feature type="domain" description="Glycoside hydrolase family 3 N-terminal" evidence="2">
    <location>
        <begin position="105"/>
        <end position="429"/>
    </location>
</feature>
<dbReference type="Gene3D" id="3.20.20.300">
    <property type="entry name" value="Glycoside hydrolase, family 3, N-terminal domain"/>
    <property type="match status" value="1"/>
</dbReference>
<dbReference type="InterPro" id="IPR051915">
    <property type="entry name" value="Cellulose_Degrad_GH3"/>
</dbReference>
<dbReference type="Gene3D" id="3.40.50.1700">
    <property type="entry name" value="Glycoside hydrolase family 3 C-terminal domain"/>
    <property type="match status" value="1"/>
</dbReference>
<dbReference type="InterPro" id="IPR001764">
    <property type="entry name" value="Glyco_hydro_3_N"/>
</dbReference>
<evidence type="ECO:0000259" key="2">
    <source>
        <dbReference type="Pfam" id="PF00933"/>
    </source>
</evidence>
<dbReference type="Gene3D" id="2.60.120.430">
    <property type="entry name" value="Galactose-binding lectin"/>
    <property type="match status" value="1"/>
</dbReference>
<dbReference type="Pfam" id="PF00933">
    <property type="entry name" value="Glyco_hydro_3"/>
    <property type="match status" value="1"/>
</dbReference>
<gene>
    <name evidence="5" type="ORF">NE535_00740</name>
</gene>
<dbReference type="InterPro" id="IPR002772">
    <property type="entry name" value="Glyco_hydro_3_C"/>
</dbReference>
<dbReference type="GO" id="GO:0009251">
    <property type="term" value="P:glucan catabolic process"/>
    <property type="evidence" value="ECO:0007669"/>
    <property type="project" value="TreeGrafter"/>
</dbReference>
<dbReference type="InterPro" id="IPR041443">
    <property type="entry name" value="Exop_C"/>
</dbReference>
<dbReference type="SUPFAM" id="SSF52279">
    <property type="entry name" value="Beta-D-glucan exohydrolase, C-terminal domain"/>
    <property type="match status" value="1"/>
</dbReference>
<dbReference type="InterPro" id="IPR017853">
    <property type="entry name" value="GH"/>
</dbReference>
<comment type="caution">
    <text evidence="5">The sequence shown here is derived from an EMBL/GenBank/DDBJ whole genome shotgun (WGS) entry which is preliminary data.</text>
</comment>
<feature type="domain" description="ExoP galactose-binding-like" evidence="4">
    <location>
        <begin position="730"/>
        <end position="880"/>
    </location>
</feature>
<keyword evidence="1" id="KW-0378">Hydrolase</keyword>
<evidence type="ECO:0000259" key="3">
    <source>
        <dbReference type="Pfam" id="PF01915"/>
    </source>
</evidence>
<proteinExistence type="predicted"/>
<evidence type="ECO:0000313" key="6">
    <source>
        <dbReference type="Proteomes" id="UP001155546"/>
    </source>
</evidence>
<organism evidence="5 6">
    <name type="scientific">Shewanella holmiensis</name>
    <dbReference type="NCBI Taxonomy" id="2952222"/>
    <lineage>
        <taxon>Bacteria</taxon>
        <taxon>Pseudomonadati</taxon>
        <taxon>Pseudomonadota</taxon>
        <taxon>Gammaproteobacteria</taxon>
        <taxon>Alteromonadales</taxon>
        <taxon>Shewanellaceae</taxon>
        <taxon>Shewanella</taxon>
    </lineage>
</organism>
<dbReference type="Pfam" id="PF01915">
    <property type="entry name" value="Glyco_hydro_3_C"/>
    <property type="match status" value="1"/>
</dbReference>
<feature type="domain" description="Glycoside hydrolase family 3 C-terminal" evidence="3">
    <location>
        <begin position="470"/>
        <end position="694"/>
    </location>
</feature>
<sequence>MRTTITTNYDGLGNTLMNVLPVTRAAIMVSAALVMGLSACGQQGETRSKVLNEEVSTQPSAAINVNEVATAKVVKDINIWPQQAPAIKVDPELEQKIAALLATMTLEQKVAQMIQPEIRDITVEDMRKYGFGSYLNGGGAYPNNDKHATPADWIALAESFYQASIDDSLDGSSIPTMWGTDAVHGHNNVIGATLFPHNIGLGAADNPKLIEQIAAITAKEVMVTGIDWVFAPTVAVVRDDRWGRTYEGYSEDPRIVREYSFAIVEGLQGAVEGDFLTDQHVLSTVKHFLGDGGTEKGVDQGNNIASEHDLYAIHAQGYVGGLSAGAQSVMASFNSWNGEKIHGNQYLLTDVLKGRFAFDGFVVGDWNGHGQVDGCTNESCAQAVNAGLDIFMVPTAAWKPLYNNTIEQVKRGDIALSRIDDAVSRILRVKFRAGLFDKPSPAKRPLSGKTELIGQQSHREVARQAVRESLVLLKNKQNLLPLSPKLNVLVAGDAADNIGKQSGGWTITWQGTDNQNSDFPGASSIFSGINATVNQAGGTATLNVNGDFDVANKPDVAIVVFGEEPYAEGNGDIDNLEYQRGDKRDLALLKKLTSQGIPVVSVFISGRPMWVNAEFNQSDAFVAAWLPGSEGNGVADVLFTNAEGKVQYDFKGKLSFSWPATPQQTTVNRPLDHQSGAASTVYLPLLPYGYGLSYQSNLSEHITLEGLSEDNLSSAQTLEDLALFERAVKSPWSMFIATPTEREGLSSSVASNSALTIRTMDRVVQEDARLVKFNGAELGTVGLISNFPRDFRAFSDSEAALSLSIKVDNDLTHPLWLGMACEGECRPQFDIAGLVKPSEWQNISVSLRCFNQDTMDFSKIVSPFYLATAAKVQLSFSDVVIQAKQQLNTVQCD</sequence>